<evidence type="ECO:0000256" key="1">
    <source>
        <dbReference type="SAM" id="MobiDB-lite"/>
    </source>
</evidence>
<dbReference type="OrthoDB" id="10671992at2759"/>
<dbReference type="EMBL" id="LSRX01000084">
    <property type="protein sequence ID" value="OLQ10107.1"/>
    <property type="molecule type" value="Genomic_DNA"/>
</dbReference>
<dbReference type="AlphaFoldDB" id="A0A1Q9ERR4"/>
<evidence type="ECO:0000313" key="2">
    <source>
        <dbReference type="EMBL" id="OLQ10107.1"/>
    </source>
</evidence>
<feature type="compositionally biased region" description="Basic and acidic residues" evidence="1">
    <location>
        <begin position="156"/>
        <end position="178"/>
    </location>
</feature>
<name>A0A1Q9ERR4_SYMMI</name>
<proteinExistence type="predicted"/>
<feature type="region of interest" description="Disordered" evidence="1">
    <location>
        <begin position="149"/>
        <end position="178"/>
    </location>
</feature>
<reference evidence="2 3" key="1">
    <citation type="submission" date="2016-02" db="EMBL/GenBank/DDBJ databases">
        <title>Genome analysis of coral dinoflagellate symbionts highlights evolutionary adaptations to a symbiotic lifestyle.</title>
        <authorList>
            <person name="Aranda M."/>
            <person name="Li Y."/>
            <person name="Liew Y.J."/>
            <person name="Baumgarten S."/>
            <person name="Simakov O."/>
            <person name="Wilson M."/>
            <person name="Piel J."/>
            <person name="Ashoor H."/>
            <person name="Bougouffa S."/>
            <person name="Bajic V.B."/>
            <person name="Ryu T."/>
            <person name="Ravasi T."/>
            <person name="Bayer T."/>
            <person name="Micklem G."/>
            <person name="Kim H."/>
            <person name="Bhak J."/>
            <person name="Lajeunesse T.C."/>
            <person name="Voolstra C.R."/>
        </authorList>
    </citation>
    <scope>NUCLEOTIDE SEQUENCE [LARGE SCALE GENOMIC DNA]</scope>
    <source>
        <strain evidence="2 3">CCMP2467</strain>
    </source>
</reference>
<sequence>MLVHGSPSENASASKLVCNSVDANVNQRDGSLQDIEERRQELTALGLYDDMSTWTAFRKAYMACPFRRSILATIPASIASQKAQIALFLPAPRSIVPTIPASIALTESPYFVVCYCTGQVEAEWRRACQQEMEWRTRLLAMAVKSAPSEPVPQRSGWRERLGFGEGSSSHRADRLSETRRKQVEALLEQRRFEEYAAQHRETRRGGGSECTTQ</sequence>
<accession>A0A1Q9ERR4</accession>
<keyword evidence="3" id="KW-1185">Reference proteome</keyword>
<gene>
    <name evidence="2" type="ORF">AK812_SmicGene6237</name>
</gene>
<protein>
    <submittedName>
        <fullName evidence="2">Uncharacterized protein</fullName>
    </submittedName>
</protein>
<dbReference type="Proteomes" id="UP000186817">
    <property type="component" value="Unassembled WGS sequence"/>
</dbReference>
<organism evidence="2 3">
    <name type="scientific">Symbiodinium microadriaticum</name>
    <name type="common">Dinoflagellate</name>
    <name type="synonym">Zooxanthella microadriatica</name>
    <dbReference type="NCBI Taxonomy" id="2951"/>
    <lineage>
        <taxon>Eukaryota</taxon>
        <taxon>Sar</taxon>
        <taxon>Alveolata</taxon>
        <taxon>Dinophyceae</taxon>
        <taxon>Suessiales</taxon>
        <taxon>Symbiodiniaceae</taxon>
        <taxon>Symbiodinium</taxon>
    </lineage>
</organism>
<evidence type="ECO:0000313" key="3">
    <source>
        <dbReference type="Proteomes" id="UP000186817"/>
    </source>
</evidence>
<comment type="caution">
    <text evidence="2">The sequence shown here is derived from an EMBL/GenBank/DDBJ whole genome shotgun (WGS) entry which is preliminary data.</text>
</comment>